<sequence>MRALIFSFVFILSSTYWLTGCANESAASASQKLKIIPELQNLQTLGEQAREKNLPILLAFGAEWCAFCHQLRDEVLNPMMLSGRYDGKYMYMRYVSLDDRNPIPGFDGRPIRKDQWGESYGVDLTPTVLFIDGNGNEVAPRLVGIANIELYAAMIHKALNTAYNKMGNSLRIPAMPEDLD</sequence>
<dbReference type="STRING" id="28885.EI16_06820"/>
<evidence type="ECO:0000259" key="1">
    <source>
        <dbReference type="Pfam" id="PF13098"/>
    </source>
</evidence>
<dbReference type="PROSITE" id="PS51257">
    <property type="entry name" value="PROKAR_LIPOPROTEIN"/>
    <property type="match status" value="1"/>
</dbReference>
<organism evidence="2 3">
    <name type="scientific">Hydrogenovibrio marinus</name>
    <dbReference type="NCBI Taxonomy" id="28885"/>
    <lineage>
        <taxon>Bacteria</taxon>
        <taxon>Pseudomonadati</taxon>
        <taxon>Pseudomonadota</taxon>
        <taxon>Gammaproteobacteria</taxon>
        <taxon>Thiotrichales</taxon>
        <taxon>Piscirickettsiaceae</taxon>
        <taxon>Hydrogenovibrio</taxon>
    </lineage>
</organism>
<dbReference type="SUPFAM" id="SSF52833">
    <property type="entry name" value="Thioredoxin-like"/>
    <property type="match status" value="1"/>
</dbReference>
<accession>A0A066ZUN3</accession>
<reference evidence="2 3" key="1">
    <citation type="submission" date="2014-04" db="EMBL/GenBank/DDBJ databases">
        <title>Draft genome sequence of Hydrogenovibrio marinus MH-110, a model organism for aerobic H2 metabolism.</title>
        <authorList>
            <person name="Cha H.J."/>
            <person name="Jo B.H."/>
            <person name="Hwang B.H."/>
        </authorList>
    </citation>
    <scope>NUCLEOTIDE SEQUENCE [LARGE SCALE GENOMIC DNA]</scope>
    <source>
        <strain evidence="2 3">MH-110</strain>
    </source>
</reference>
<dbReference type="InterPro" id="IPR036249">
    <property type="entry name" value="Thioredoxin-like_sf"/>
</dbReference>
<dbReference type="Gene3D" id="3.40.30.10">
    <property type="entry name" value="Glutaredoxin"/>
    <property type="match status" value="1"/>
</dbReference>
<comment type="caution">
    <text evidence="2">The sequence shown here is derived from an EMBL/GenBank/DDBJ whole genome shotgun (WGS) entry which is preliminary data.</text>
</comment>
<dbReference type="Proteomes" id="UP000027341">
    <property type="component" value="Unassembled WGS sequence"/>
</dbReference>
<gene>
    <name evidence="2" type="ORF">EI16_06820</name>
</gene>
<evidence type="ECO:0000313" key="3">
    <source>
        <dbReference type="Proteomes" id="UP000027341"/>
    </source>
</evidence>
<dbReference type="Pfam" id="PF13098">
    <property type="entry name" value="Thioredoxin_2"/>
    <property type="match status" value="1"/>
</dbReference>
<dbReference type="InterPro" id="IPR012336">
    <property type="entry name" value="Thioredoxin-like_fold"/>
</dbReference>
<evidence type="ECO:0000313" key="2">
    <source>
        <dbReference type="EMBL" id="KDN95994.1"/>
    </source>
</evidence>
<dbReference type="EMBL" id="JMIU01000001">
    <property type="protein sequence ID" value="KDN95994.1"/>
    <property type="molecule type" value="Genomic_DNA"/>
</dbReference>
<dbReference type="AlphaFoldDB" id="A0A066ZUN3"/>
<proteinExistence type="predicted"/>
<name>A0A066ZUN3_HYDMR</name>
<feature type="domain" description="Thioredoxin-like fold" evidence="1">
    <location>
        <begin position="49"/>
        <end position="154"/>
    </location>
</feature>
<protein>
    <recommendedName>
        <fullName evidence="1">Thioredoxin-like fold domain-containing protein</fullName>
    </recommendedName>
</protein>
<dbReference type="RefSeq" id="WP_029911243.1">
    <property type="nucleotide sequence ID" value="NZ_AP020335.1"/>
</dbReference>
<keyword evidence="3" id="KW-1185">Reference proteome</keyword>